<dbReference type="AlphaFoldDB" id="A0A1M5DL37"/>
<name>A0A1M5DL37_9GAMM</name>
<dbReference type="PANTHER" id="PTHR43429:SF3">
    <property type="entry name" value="NITRITE REDUCTASE [NAD(P)H]"/>
    <property type="match status" value="1"/>
</dbReference>
<feature type="domain" description="FAD/NAD(P)-binding" evidence="5">
    <location>
        <begin position="20"/>
        <end position="299"/>
    </location>
</feature>
<evidence type="ECO:0000259" key="5">
    <source>
        <dbReference type="Pfam" id="PF07992"/>
    </source>
</evidence>
<evidence type="ECO:0000313" key="7">
    <source>
        <dbReference type="EMBL" id="SHF67626.1"/>
    </source>
</evidence>
<dbReference type="Proteomes" id="UP000184517">
    <property type="component" value="Unassembled WGS sequence"/>
</dbReference>
<proteinExistence type="inferred from homology"/>
<evidence type="ECO:0000259" key="6">
    <source>
        <dbReference type="Pfam" id="PF18267"/>
    </source>
</evidence>
<reference evidence="8" key="1">
    <citation type="submission" date="2016-11" db="EMBL/GenBank/DDBJ databases">
        <authorList>
            <person name="Varghese N."/>
            <person name="Submissions S."/>
        </authorList>
    </citation>
    <scope>NUCLEOTIDE SEQUENCE [LARGE SCALE GENOMIC DNA]</scope>
    <source>
        <strain evidence="8">DSM 16579</strain>
    </source>
</reference>
<dbReference type="Pfam" id="PF07992">
    <property type="entry name" value="Pyr_redox_2"/>
    <property type="match status" value="1"/>
</dbReference>
<evidence type="ECO:0000256" key="2">
    <source>
        <dbReference type="ARBA" id="ARBA00006442"/>
    </source>
</evidence>
<evidence type="ECO:0000256" key="1">
    <source>
        <dbReference type="ARBA" id="ARBA00001974"/>
    </source>
</evidence>
<dbReference type="InterPro" id="IPR050260">
    <property type="entry name" value="FAD-bd_OxRdtase"/>
</dbReference>
<organism evidence="7 8">
    <name type="scientific">Marinomonas polaris DSM 16579</name>
    <dbReference type="NCBI Taxonomy" id="1122206"/>
    <lineage>
        <taxon>Bacteria</taxon>
        <taxon>Pseudomonadati</taxon>
        <taxon>Pseudomonadota</taxon>
        <taxon>Gammaproteobacteria</taxon>
        <taxon>Oceanospirillales</taxon>
        <taxon>Oceanospirillaceae</taxon>
        <taxon>Marinomonas</taxon>
    </lineage>
</organism>
<dbReference type="EMBL" id="FQVF01000010">
    <property type="protein sequence ID" value="SHF67626.1"/>
    <property type="molecule type" value="Genomic_DNA"/>
</dbReference>
<evidence type="ECO:0000256" key="4">
    <source>
        <dbReference type="ARBA" id="ARBA00022827"/>
    </source>
</evidence>
<evidence type="ECO:0000313" key="8">
    <source>
        <dbReference type="Proteomes" id="UP000184517"/>
    </source>
</evidence>
<keyword evidence="3" id="KW-0285">Flavoprotein</keyword>
<dbReference type="InterPro" id="IPR041575">
    <property type="entry name" value="Rubredoxin_C"/>
</dbReference>
<dbReference type="Gene3D" id="3.30.390.30">
    <property type="match status" value="1"/>
</dbReference>
<dbReference type="PRINTS" id="PR00469">
    <property type="entry name" value="PNDRDTASEII"/>
</dbReference>
<dbReference type="InterPro" id="IPR023753">
    <property type="entry name" value="FAD/NAD-binding_dom"/>
</dbReference>
<protein>
    <submittedName>
        <fullName evidence="7">Assimilatory nitrate reductase (NADH) beta subunit</fullName>
    </submittedName>
</protein>
<comment type="similarity">
    <text evidence="2">Belongs to the FAD-dependent oxidoreductase family.</text>
</comment>
<evidence type="ECO:0000256" key="3">
    <source>
        <dbReference type="ARBA" id="ARBA00022630"/>
    </source>
</evidence>
<dbReference type="OrthoDB" id="9768666at2"/>
<comment type="cofactor">
    <cofactor evidence="1">
        <name>FAD</name>
        <dbReference type="ChEBI" id="CHEBI:57692"/>
    </cofactor>
</comment>
<dbReference type="SUPFAM" id="SSF51905">
    <property type="entry name" value="FAD/NAD(P)-binding domain"/>
    <property type="match status" value="2"/>
</dbReference>
<dbReference type="STRING" id="1122206.SAMN02745753_02429"/>
<dbReference type="InterPro" id="IPR016156">
    <property type="entry name" value="FAD/NAD-linked_Rdtase_dimer_sf"/>
</dbReference>
<keyword evidence="4" id="KW-0274">FAD</keyword>
<dbReference type="PANTHER" id="PTHR43429">
    <property type="entry name" value="PYRIDINE NUCLEOTIDE-DISULFIDE OXIDOREDUCTASE DOMAIN-CONTAINING"/>
    <property type="match status" value="1"/>
</dbReference>
<accession>A0A1M5DL37</accession>
<dbReference type="RefSeq" id="WP_072839963.1">
    <property type="nucleotide sequence ID" value="NZ_FQVF01000010.1"/>
</dbReference>
<dbReference type="PRINTS" id="PR00368">
    <property type="entry name" value="FADPNR"/>
</dbReference>
<feature type="domain" description="NADH-rubredoxin oxidoreductase C-terminal" evidence="6">
    <location>
        <begin position="333"/>
        <end position="400"/>
    </location>
</feature>
<dbReference type="GO" id="GO:0016491">
    <property type="term" value="F:oxidoreductase activity"/>
    <property type="evidence" value="ECO:0007669"/>
    <property type="project" value="InterPro"/>
</dbReference>
<sequence length="421" mass="45829">MPSLISQSGKRLVNQTDKRRLVIVGAGMAGSKLAHDLQQAYGHLYQITLIGEEPKVGYNRIMLSSLLASDISHADMALVDTQKMQDDGVQILSNDPVTSLNLEMKILHLSSGQEIAYDQLVLATGSRASVLPIKGISASNVMGFRTWHDVELMTQLKGSQPICVIGGGLLGLEAAVGLMKRGHKVVVFHRSNWLLNRQLDEESAVLLLNRLKEMGVEFRLGESPESFLQTDGDRVSHVVCQNGDQLAVSLVVMAAGISPEITLAKAAGLETNRAILVDERMQTSRADVYALGECCEFNQQTFGLVAPIWTQINVLMKVLVGEESAFVIEPTPTKLKVSGVNLFSVGKIQPSAEDSCIFFKDVSANHYRKLVVNDGLLVGAILYGNVADGSWYFQLIQNKTNVSDILDLLVFGEAYCCPKVA</sequence>
<dbReference type="Gene3D" id="3.50.50.60">
    <property type="entry name" value="FAD/NAD(P)-binding domain"/>
    <property type="match status" value="2"/>
</dbReference>
<keyword evidence="8" id="KW-1185">Reference proteome</keyword>
<gene>
    <name evidence="7" type="ORF">SAMN02745753_02429</name>
</gene>
<dbReference type="InterPro" id="IPR036188">
    <property type="entry name" value="FAD/NAD-bd_sf"/>
</dbReference>
<dbReference type="Pfam" id="PF18267">
    <property type="entry name" value="Rubredoxin_C"/>
    <property type="match status" value="1"/>
</dbReference>